<dbReference type="InterPro" id="IPR013424">
    <property type="entry name" value="Ice-binding_C"/>
</dbReference>
<reference evidence="2 3" key="1">
    <citation type="submission" date="2015-10" db="EMBL/GenBank/DDBJ databases">
        <authorList>
            <person name="Gilbert D.G."/>
        </authorList>
    </citation>
    <scope>NUCLEOTIDE SEQUENCE [LARGE SCALE GENOMIC DNA]</scope>
    <source>
        <strain evidence="2">COMA1</strain>
    </source>
</reference>
<feature type="signal peptide" evidence="1">
    <location>
        <begin position="1"/>
        <end position="37"/>
    </location>
</feature>
<keyword evidence="3" id="KW-1185">Reference proteome</keyword>
<sequence length="237" mass="25270">MPSLFCAHYLQKTLLAFTGLAAVLGAAISLSVGEAQATSITGKFQIQGTVIGTPVSGVEIDAGQHIGQSFGSGDFVHDEQGMFTVYVNWFDQDTFVVRIENVDTTLDPTTFSVDLTLKNLTFAGGETIRNVVFNPNGGGYRDFFFDPINNPTGAEPVLDPAVTFGTSQVRVVYGSDWGTQNHPAGPFQLIGDAPALFFDVRTSAAAAVPEPGTVFLLLTGLVGFGLTRWRTLQGLRS</sequence>
<evidence type="ECO:0000313" key="2">
    <source>
        <dbReference type="EMBL" id="CUS33736.1"/>
    </source>
</evidence>
<dbReference type="EMBL" id="CZQA01000001">
    <property type="protein sequence ID" value="CUS33736.1"/>
    <property type="molecule type" value="Genomic_DNA"/>
</dbReference>
<dbReference type="AlphaFoldDB" id="A0A0S4LAR5"/>
<protein>
    <recommendedName>
        <fullName evidence="4">PEP-CTERM protein-sorting domain-containing protein</fullName>
    </recommendedName>
</protein>
<dbReference type="NCBIfam" id="TIGR02595">
    <property type="entry name" value="PEP_CTERM"/>
    <property type="match status" value="1"/>
</dbReference>
<dbReference type="RefSeq" id="WP_090745366.1">
    <property type="nucleotide sequence ID" value="NZ_CZQA01000001.1"/>
</dbReference>
<keyword evidence="1" id="KW-0732">Signal</keyword>
<evidence type="ECO:0008006" key="4">
    <source>
        <dbReference type="Google" id="ProtNLM"/>
    </source>
</evidence>
<organism evidence="2 3">
    <name type="scientific">Candidatus Nitrospira nitrosa</name>
    <dbReference type="NCBI Taxonomy" id="1742972"/>
    <lineage>
        <taxon>Bacteria</taxon>
        <taxon>Pseudomonadati</taxon>
        <taxon>Nitrospirota</taxon>
        <taxon>Nitrospiria</taxon>
        <taxon>Nitrospirales</taxon>
        <taxon>Nitrospiraceae</taxon>
        <taxon>Nitrospira</taxon>
    </lineage>
</organism>
<accession>A0A0S4LAR5</accession>
<evidence type="ECO:0000313" key="3">
    <source>
        <dbReference type="Proteomes" id="UP000199032"/>
    </source>
</evidence>
<dbReference type="Proteomes" id="UP000199032">
    <property type="component" value="Unassembled WGS sequence"/>
</dbReference>
<feature type="chain" id="PRO_5006623844" description="PEP-CTERM protein-sorting domain-containing protein" evidence="1">
    <location>
        <begin position="38"/>
        <end position="237"/>
    </location>
</feature>
<name>A0A0S4LAR5_9BACT</name>
<evidence type="ECO:0000256" key="1">
    <source>
        <dbReference type="SAM" id="SignalP"/>
    </source>
</evidence>
<proteinExistence type="predicted"/>
<gene>
    <name evidence="2" type="ORF">COMA1_11315</name>
</gene>